<sequence>MKPFPSLMRKLLLLRPMTNKASRRPTDDYDSKLLISVSPSAEGRFAKDALLKNNCSLDLLLDFSQWKKSNLWAFCSGNNIACDLYWITVN</sequence>
<name>A0AAV4XFK6_CAEEX</name>
<dbReference type="Proteomes" id="UP001054945">
    <property type="component" value="Unassembled WGS sequence"/>
</dbReference>
<organism evidence="1 2">
    <name type="scientific">Caerostris extrusa</name>
    <name type="common">Bark spider</name>
    <name type="synonym">Caerostris bankana</name>
    <dbReference type="NCBI Taxonomy" id="172846"/>
    <lineage>
        <taxon>Eukaryota</taxon>
        <taxon>Metazoa</taxon>
        <taxon>Ecdysozoa</taxon>
        <taxon>Arthropoda</taxon>
        <taxon>Chelicerata</taxon>
        <taxon>Arachnida</taxon>
        <taxon>Araneae</taxon>
        <taxon>Araneomorphae</taxon>
        <taxon>Entelegynae</taxon>
        <taxon>Araneoidea</taxon>
        <taxon>Araneidae</taxon>
        <taxon>Caerostris</taxon>
    </lineage>
</organism>
<keyword evidence="2" id="KW-1185">Reference proteome</keyword>
<reference evidence="1 2" key="1">
    <citation type="submission" date="2021-06" db="EMBL/GenBank/DDBJ databases">
        <title>Caerostris extrusa draft genome.</title>
        <authorList>
            <person name="Kono N."/>
            <person name="Arakawa K."/>
        </authorList>
    </citation>
    <scope>NUCLEOTIDE SEQUENCE [LARGE SCALE GENOMIC DNA]</scope>
</reference>
<accession>A0AAV4XFK6</accession>
<evidence type="ECO:0000313" key="2">
    <source>
        <dbReference type="Proteomes" id="UP001054945"/>
    </source>
</evidence>
<dbReference type="EMBL" id="BPLR01017556">
    <property type="protein sequence ID" value="GIY92569.1"/>
    <property type="molecule type" value="Genomic_DNA"/>
</dbReference>
<proteinExistence type="predicted"/>
<evidence type="ECO:0000313" key="1">
    <source>
        <dbReference type="EMBL" id="GIY92569.1"/>
    </source>
</evidence>
<protein>
    <submittedName>
        <fullName evidence="1">Uncharacterized protein</fullName>
    </submittedName>
</protein>
<dbReference type="AlphaFoldDB" id="A0AAV4XFK6"/>
<comment type="caution">
    <text evidence="1">The sequence shown here is derived from an EMBL/GenBank/DDBJ whole genome shotgun (WGS) entry which is preliminary data.</text>
</comment>
<gene>
    <name evidence="1" type="ORF">CEXT_450051</name>
</gene>